<dbReference type="PROSITE" id="PS00463">
    <property type="entry name" value="ZN2_CY6_FUNGAL_1"/>
    <property type="match status" value="1"/>
</dbReference>
<dbReference type="PROSITE" id="PS50048">
    <property type="entry name" value="ZN2_CY6_FUNGAL_2"/>
    <property type="match status" value="1"/>
</dbReference>
<dbReference type="HOGENOM" id="CLU_010170_0_1_1"/>
<dbReference type="EMBL" id="CDHN01000003">
    <property type="protein sequence ID" value="CEJ89838.1"/>
    <property type="molecule type" value="Genomic_DNA"/>
</dbReference>
<dbReference type="SMART" id="SM00066">
    <property type="entry name" value="GAL4"/>
    <property type="match status" value="1"/>
</dbReference>
<evidence type="ECO:0000256" key="3">
    <source>
        <dbReference type="ARBA" id="ARBA00023163"/>
    </source>
</evidence>
<dbReference type="Pfam" id="PF04082">
    <property type="entry name" value="Fungal_trans"/>
    <property type="match status" value="1"/>
</dbReference>
<gene>
    <name evidence="7" type="ORF">VHEMI05662</name>
</gene>
<evidence type="ECO:0000256" key="5">
    <source>
        <dbReference type="SAM" id="MobiDB-lite"/>
    </source>
</evidence>
<sequence length="698" mass="77001">MGARRSDSDARKRCPRACDVCKRRKERCDGSQPCARCCERGVSATCRFDTEHGGPRRRKTRLGTSSVASVESTMSPTAKQAMVNAAASDRRSVASPEEQQTESPNSISVDHSRLIRDGRGRFMFIGDSANLSFLHNIRCVISDSQGPSPFVDDPFRSCMVEATPDDNAKRFDMKNDGQPPVLCEAEAERFIRQFYVVTDGLLDLFDECELLTHLPLVLREPTSVSFLTRAIVYLVIAIGAQCTEADHGPTADAFFGSGRYLTAQYLMEDASIQTTQLYLLITVYLLYACRRNAAFICLGHATRSAYSLGVHRKSVSDLFPSQEKTTRERLWTSIRAVDLFTSASLGRPPSTVETRPANGTDRCSVPNDLYGILETILSDVYGNRKITTDMLAKIGSRQREWSAKFGQIGGVSKSFMSDAEDPDLGSMHIKQTYYWTITLLTRPFLVDRVSAHAQKIKSSLSEQVQPCALVDPSKTLVHACVDSAIKTVSLLEPILTMLEVPRHLPLLINAAFHSALILGFSYFGDLYQVFPLDRSLKTALEILLRFPNDSVAVRNAAIIRYLRHACEAYYERRQAASMTVESEAISHLFGQIHDLSSASGTSTEMDTCNSASDKPGTFSTLGYQDGPTVDAGVYDVAATSQGDGQSRQDILMRLFGGTDLDLNFPDTPQPTWLDAENDLTSLYAVIDMTDPSILSMGS</sequence>
<dbReference type="GO" id="GO:0000981">
    <property type="term" value="F:DNA-binding transcription factor activity, RNA polymerase II-specific"/>
    <property type="evidence" value="ECO:0007669"/>
    <property type="project" value="InterPro"/>
</dbReference>
<keyword evidence="4" id="KW-0539">Nucleus</keyword>
<evidence type="ECO:0000256" key="1">
    <source>
        <dbReference type="ARBA" id="ARBA00022723"/>
    </source>
</evidence>
<dbReference type="GO" id="GO:0008270">
    <property type="term" value="F:zinc ion binding"/>
    <property type="evidence" value="ECO:0007669"/>
    <property type="project" value="InterPro"/>
</dbReference>
<dbReference type="Proteomes" id="UP000039046">
    <property type="component" value="Unassembled WGS sequence"/>
</dbReference>
<dbReference type="SMART" id="SM00906">
    <property type="entry name" value="Fungal_trans"/>
    <property type="match status" value="1"/>
</dbReference>
<proteinExistence type="predicted"/>
<keyword evidence="8" id="KW-1185">Reference proteome</keyword>
<dbReference type="GO" id="GO:0005634">
    <property type="term" value="C:nucleus"/>
    <property type="evidence" value="ECO:0007669"/>
    <property type="project" value="TreeGrafter"/>
</dbReference>
<dbReference type="PANTHER" id="PTHR47424:SF9">
    <property type="entry name" value="TAH-2"/>
    <property type="match status" value="1"/>
</dbReference>
<dbReference type="GO" id="GO:0006351">
    <property type="term" value="P:DNA-templated transcription"/>
    <property type="evidence" value="ECO:0007669"/>
    <property type="project" value="InterPro"/>
</dbReference>
<dbReference type="GO" id="GO:0000435">
    <property type="term" value="P:positive regulation of transcription from RNA polymerase II promoter by galactose"/>
    <property type="evidence" value="ECO:0007669"/>
    <property type="project" value="TreeGrafter"/>
</dbReference>
<keyword evidence="2" id="KW-0805">Transcription regulation</keyword>
<keyword evidence="1" id="KW-0479">Metal-binding</keyword>
<dbReference type="CDD" id="cd12148">
    <property type="entry name" value="fungal_TF_MHR"/>
    <property type="match status" value="1"/>
</dbReference>
<evidence type="ECO:0000313" key="7">
    <source>
        <dbReference type="EMBL" id="CEJ89838.1"/>
    </source>
</evidence>
<dbReference type="Pfam" id="PF00172">
    <property type="entry name" value="Zn_clus"/>
    <property type="match status" value="1"/>
</dbReference>
<feature type="compositionally biased region" description="Polar residues" evidence="5">
    <location>
        <begin position="97"/>
        <end position="108"/>
    </location>
</feature>
<evidence type="ECO:0000313" key="8">
    <source>
        <dbReference type="Proteomes" id="UP000039046"/>
    </source>
</evidence>
<dbReference type="STRING" id="1531966.A0A0A1THK8"/>
<dbReference type="InterPro" id="IPR007219">
    <property type="entry name" value="XnlR_reg_dom"/>
</dbReference>
<dbReference type="OrthoDB" id="47007at2759"/>
<feature type="compositionally biased region" description="Polar residues" evidence="5">
    <location>
        <begin position="62"/>
        <end position="78"/>
    </location>
</feature>
<feature type="domain" description="Zn(2)-C6 fungal-type" evidence="6">
    <location>
        <begin position="17"/>
        <end position="48"/>
    </location>
</feature>
<feature type="region of interest" description="Disordered" evidence="5">
    <location>
        <begin position="50"/>
        <end position="108"/>
    </location>
</feature>
<dbReference type="InterPro" id="IPR001138">
    <property type="entry name" value="Zn2Cys6_DnaBD"/>
</dbReference>
<reference evidence="7 8" key="1">
    <citation type="journal article" date="2015" name="Genome Announc.">
        <title>Draft Genome Sequence and Gene Annotation of the Entomopathogenic Fungus Verticillium hemipterigenum.</title>
        <authorList>
            <person name="Horn F."/>
            <person name="Habel A."/>
            <person name="Scharf D.H."/>
            <person name="Dworschak J."/>
            <person name="Brakhage A.A."/>
            <person name="Guthke R."/>
            <person name="Hertweck C."/>
            <person name="Linde J."/>
        </authorList>
    </citation>
    <scope>NUCLEOTIDE SEQUENCE [LARGE SCALE GENOMIC DNA]</scope>
</reference>
<evidence type="ECO:0000259" key="6">
    <source>
        <dbReference type="PROSITE" id="PS50048"/>
    </source>
</evidence>
<dbReference type="SUPFAM" id="SSF57701">
    <property type="entry name" value="Zn2/Cys6 DNA-binding domain"/>
    <property type="match status" value="1"/>
</dbReference>
<dbReference type="CDD" id="cd00067">
    <property type="entry name" value="GAL4"/>
    <property type="match status" value="1"/>
</dbReference>
<evidence type="ECO:0000256" key="2">
    <source>
        <dbReference type="ARBA" id="ARBA00023015"/>
    </source>
</evidence>
<name>A0A0A1THK8_9HYPO</name>
<evidence type="ECO:0000256" key="4">
    <source>
        <dbReference type="ARBA" id="ARBA00023242"/>
    </source>
</evidence>
<accession>A0A0A1THK8</accession>
<dbReference type="AlphaFoldDB" id="A0A0A1THK8"/>
<protein>
    <recommendedName>
        <fullName evidence="6">Zn(2)-C6 fungal-type domain-containing protein</fullName>
    </recommendedName>
</protein>
<dbReference type="PANTHER" id="PTHR47424">
    <property type="entry name" value="REGULATORY PROTEIN GAL4"/>
    <property type="match status" value="1"/>
</dbReference>
<dbReference type="GO" id="GO:0000978">
    <property type="term" value="F:RNA polymerase II cis-regulatory region sequence-specific DNA binding"/>
    <property type="evidence" value="ECO:0007669"/>
    <property type="project" value="TreeGrafter"/>
</dbReference>
<dbReference type="InterPro" id="IPR036864">
    <property type="entry name" value="Zn2-C6_fun-type_DNA-bd_sf"/>
</dbReference>
<organism evidence="7 8">
    <name type="scientific">[Torrubiella] hemipterigena</name>
    <dbReference type="NCBI Taxonomy" id="1531966"/>
    <lineage>
        <taxon>Eukaryota</taxon>
        <taxon>Fungi</taxon>
        <taxon>Dikarya</taxon>
        <taxon>Ascomycota</taxon>
        <taxon>Pezizomycotina</taxon>
        <taxon>Sordariomycetes</taxon>
        <taxon>Hypocreomycetidae</taxon>
        <taxon>Hypocreales</taxon>
        <taxon>Clavicipitaceae</taxon>
        <taxon>Clavicipitaceae incertae sedis</taxon>
        <taxon>'Torrubiella' clade</taxon>
    </lineage>
</organism>
<dbReference type="InterPro" id="IPR051127">
    <property type="entry name" value="Fungal_SecMet_Regulators"/>
</dbReference>
<dbReference type="Gene3D" id="4.10.240.10">
    <property type="entry name" value="Zn(2)-C6 fungal-type DNA-binding domain"/>
    <property type="match status" value="1"/>
</dbReference>
<keyword evidence="3" id="KW-0804">Transcription</keyword>